<keyword evidence="8" id="KW-0443">Lipid metabolism</keyword>
<dbReference type="Pfam" id="PF08544">
    <property type="entry name" value="GHMP_kinases_C"/>
    <property type="match status" value="1"/>
</dbReference>
<organism evidence="12 13">
    <name type="scientific">Lactobacillus iners</name>
    <dbReference type="NCBI Taxonomy" id="147802"/>
    <lineage>
        <taxon>Bacteria</taxon>
        <taxon>Bacillati</taxon>
        <taxon>Bacillota</taxon>
        <taxon>Bacilli</taxon>
        <taxon>Lactobacillales</taxon>
        <taxon>Lactobacillaceae</taxon>
        <taxon>Lactobacillus</taxon>
    </lineage>
</organism>
<evidence type="ECO:0000256" key="5">
    <source>
        <dbReference type="ARBA" id="ARBA00022777"/>
    </source>
</evidence>
<dbReference type="GO" id="GO:0005524">
    <property type="term" value="F:ATP binding"/>
    <property type="evidence" value="ECO:0007669"/>
    <property type="project" value="UniProtKB-KW"/>
</dbReference>
<evidence type="ECO:0000256" key="8">
    <source>
        <dbReference type="ARBA" id="ARBA00023098"/>
    </source>
</evidence>
<evidence type="ECO:0000256" key="7">
    <source>
        <dbReference type="ARBA" id="ARBA00022842"/>
    </source>
</evidence>
<evidence type="ECO:0000256" key="3">
    <source>
        <dbReference type="ARBA" id="ARBA00022679"/>
    </source>
</evidence>
<dbReference type="InterPro" id="IPR006205">
    <property type="entry name" value="Mev_gal_kin"/>
</dbReference>
<name>A0A6G7B9H5_9LACO</name>
<dbReference type="Pfam" id="PF00288">
    <property type="entry name" value="GHMP_kinases_N"/>
    <property type="match status" value="1"/>
</dbReference>
<dbReference type="NCBIfam" id="TIGR00549">
    <property type="entry name" value="mevalon_kin"/>
    <property type="match status" value="1"/>
</dbReference>
<feature type="domain" description="GHMP kinase N-terminal" evidence="10">
    <location>
        <begin position="70"/>
        <end position="149"/>
    </location>
</feature>
<evidence type="ECO:0000256" key="9">
    <source>
        <dbReference type="ARBA" id="ARBA00029438"/>
    </source>
</evidence>
<dbReference type="InterPro" id="IPR014721">
    <property type="entry name" value="Ribsml_uS5_D2-typ_fold_subgr"/>
</dbReference>
<evidence type="ECO:0000259" key="11">
    <source>
        <dbReference type="Pfam" id="PF08544"/>
    </source>
</evidence>
<evidence type="ECO:0000256" key="6">
    <source>
        <dbReference type="ARBA" id="ARBA00022840"/>
    </source>
</evidence>
<accession>A0A6G7B9H5</accession>
<dbReference type="GO" id="GO:0004496">
    <property type="term" value="F:mevalonate kinase activity"/>
    <property type="evidence" value="ECO:0007669"/>
    <property type="project" value="UniProtKB-EC"/>
</dbReference>
<dbReference type="RefSeq" id="WP_006731498.1">
    <property type="nucleotide sequence ID" value="NZ_CP049228.1"/>
</dbReference>
<dbReference type="GO" id="GO:0019287">
    <property type="term" value="P:isopentenyl diphosphate biosynthetic process, mevalonate pathway"/>
    <property type="evidence" value="ECO:0007669"/>
    <property type="project" value="UniProtKB-UniPathway"/>
</dbReference>
<keyword evidence="6" id="KW-0067">ATP-binding</keyword>
<dbReference type="Gene3D" id="3.30.70.890">
    <property type="entry name" value="GHMP kinase, C-terminal domain"/>
    <property type="match status" value="1"/>
</dbReference>
<keyword evidence="4" id="KW-0547">Nucleotide-binding</keyword>
<dbReference type="PRINTS" id="PR00959">
    <property type="entry name" value="MEVGALKINASE"/>
</dbReference>
<dbReference type="UniPathway" id="UPA00057">
    <property type="reaction ID" value="UER00098"/>
</dbReference>
<dbReference type="InterPro" id="IPR006204">
    <property type="entry name" value="GHMP_kinase_N_dom"/>
</dbReference>
<dbReference type="EMBL" id="CP049228">
    <property type="protein sequence ID" value="QIH23814.1"/>
    <property type="molecule type" value="Genomic_DNA"/>
</dbReference>
<dbReference type="PANTHER" id="PTHR43290:SF2">
    <property type="entry name" value="MEVALONATE KINASE"/>
    <property type="match status" value="1"/>
</dbReference>
<keyword evidence="2" id="KW-0444">Lipid biosynthesis</keyword>
<keyword evidence="7" id="KW-0460">Magnesium</keyword>
<dbReference type="Proteomes" id="UP000501676">
    <property type="component" value="Chromosome"/>
</dbReference>
<dbReference type="EC" id="2.7.1.36" evidence="12"/>
<evidence type="ECO:0000259" key="10">
    <source>
        <dbReference type="Pfam" id="PF00288"/>
    </source>
</evidence>
<evidence type="ECO:0000313" key="13">
    <source>
        <dbReference type="Proteomes" id="UP000501676"/>
    </source>
</evidence>
<gene>
    <name evidence="12" type="primary">mvk</name>
    <name evidence="12" type="ORF">G6Z83_03695</name>
</gene>
<keyword evidence="3 12" id="KW-0808">Transferase</keyword>
<dbReference type="Gene3D" id="3.30.230.10">
    <property type="match status" value="1"/>
</dbReference>
<dbReference type="AlphaFoldDB" id="A0A6G7B9H5"/>
<dbReference type="InterPro" id="IPR020568">
    <property type="entry name" value="Ribosomal_Su5_D2-typ_SF"/>
</dbReference>
<dbReference type="InterPro" id="IPR036554">
    <property type="entry name" value="GHMP_kinase_C_sf"/>
</dbReference>
<evidence type="ECO:0000256" key="1">
    <source>
        <dbReference type="ARBA" id="ARBA00022490"/>
    </source>
</evidence>
<dbReference type="InterPro" id="IPR013750">
    <property type="entry name" value="GHMP_kinase_C_dom"/>
</dbReference>
<keyword evidence="1" id="KW-0963">Cytoplasm</keyword>
<evidence type="ECO:0000256" key="2">
    <source>
        <dbReference type="ARBA" id="ARBA00022516"/>
    </source>
</evidence>
<dbReference type="SUPFAM" id="SSF55060">
    <property type="entry name" value="GHMP Kinase, C-terminal domain"/>
    <property type="match status" value="1"/>
</dbReference>
<comment type="pathway">
    <text evidence="9">Isoprenoid biosynthesis; isopentenyl diphosphate biosynthesis via mevalonate pathway; isopentenyl diphosphate from (R)-mevalonate: step 1/3.</text>
</comment>
<reference evidence="12 13" key="1">
    <citation type="submission" date="2020-02" db="EMBL/GenBank/DDBJ databases">
        <title>Complete genome sequences of six Lactobacillus iners strains isolated from the human vagina.</title>
        <authorList>
            <person name="France M.T."/>
            <person name="Rutt L."/>
            <person name="Narina S."/>
            <person name="Arbaugh S."/>
            <person name="Humphrys M.S."/>
            <person name="Ma B."/>
            <person name="Hayward M.R."/>
            <person name="Relman D."/>
            <person name="Kwon D.S."/>
            <person name="Ravel J."/>
        </authorList>
    </citation>
    <scope>NUCLEOTIDE SEQUENCE [LARGE SCALE GENOMIC DNA]</scope>
    <source>
        <strain evidence="12 13">C0210C1</strain>
    </source>
</reference>
<evidence type="ECO:0000256" key="4">
    <source>
        <dbReference type="ARBA" id="ARBA00022741"/>
    </source>
</evidence>
<protein>
    <submittedName>
        <fullName evidence="12">Mevalonate kinase</fullName>
        <ecNumber evidence="12">2.7.1.36</ecNumber>
    </submittedName>
</protein>
<feature type="domain" description="GHMP kinase C-terminal" evidence="11">
    <location>
        <begin position="225"/>
        <end position="292"/>
    </location>
</feature>
<keyword evidence="5 12" id="KW-0418">Kinase</keyword>
<sequence>MNKRKVIVKTHGKVILIGEHSVVYGKDAMALPIHALNIATSVEAYHDGIWMDTLRYQGPYLTAPAEYNGLKHVVKKILSRIPTPCSIKITYTGEIPMERGLGSSAVVALGTAKALNEYFALKMTAEEITDITNEAETINHGKASGLDAATVQSDYLVFFNKNMGPKVLSEKLGATLLIMDTGELGNTKEAVSSVKYQIEHDIVKKEAIDKLGYLADQTKDYWFKKDAPMVGTIFNEAQDILANFGLSTTRINNLCNIANKNGAYGCKLSGGGLGGIVIALCPNQEVASSIAQLAINNYENYWIEEI</sequence>
<dbReference type="GO" id="GO:0005829">
    <property type="term" value="C:cytosol"/>
    <property type="evidence" value="ECO:0007669"/>
    <property type="project" value="TreeGrafter"/>
</dbReference>
<dbReference type="PANTHER" id="PTHR43290">
    <property type="entry name" value="MEVALONATE KINASE"/>
    <property type="match status" value="1"/>
</dbReference>
<proteinExistence type="predicted"/>
<evidence type="ECO:0000313" key="12">
    <source>
        <dbReference type="EMBL" id="QIH23814.1"/>
    </source>
</evidence>
<dbReference type="SUPFAM" id="SSF54211">
    <property type="entry name" value="Ribosomal protein S5 domain 2-like"/>
    <property type="match status" value="1"/>
</dbReference>